<dbReference type="Proteomes" id="UP000013827">
    <property type="component" value="Unassembled WGS sequence"/>
</dbReference>
<feature type="domain" description="MRH" evidence="8">
    <location>
        <begin position="16"/>
        <end position="211"/>
    </location>
</feature>
<dbReference type="InterPro" id="IPR009011">
    <property type="entry name" value="Man6P_isomerase_rcpt-bd_dom_sf"/>
</dbReference>
<reference evidence="9" key="2">
    <citation type="submission" date="2024-10" db="UniProtKB">
        <authorList>
            <consortium name="EnsemblProtists"/>
        </authorList>
    </citation>
    <scope>IDENTIFICATION</scope>
</reference>
<evidence type="ECO:0000256" key="6">
    <source>
        <dbReference type="SAM" id="Phobius"/>
    </source>
</evidence>
<evidence type="ECO:0000256" key="4">
    <source>
        <dbReference type="ARBA" id="ARBA00023180"/>
    </source>
</evidence>
<evidence type="ECO:0000256" key="5">
    <source>
        <dbReference type="SAM" id="MobiDB-lite"/>
    </source>
</evidence>
<dbReference type="EnsemblProtists" id="EOD34662">
    <property type="protein sequence ID" value="EOD34662"/>
    <property type="gene ID" value="EMIHUDRAFT_228440"/>
</dbReference>
<dbReference type="Gene3D" id="3.30.300.320">
    <property type="match status" value="1"/>
</dbReference>
<evidence type="ECO:0000256" key="3">
    <source>
        <dbReference type="ARBA" id="ARBA00023157"/>
    </source>
</evidence>
<dbReference type="InterPro" id="IPR000800">
    <property type="entry name" value="Notch_dom"/>
</dbReference>
<dbReference type="GeneID" id="17279933"/>
<evidence type="ECO:0000313" key="9">
    <source>
        <dbReference type="EnsemblProtists" id="EOD34662"/>
    </source>
</evidence>
<keyword evidence="6" id="KW-0812">Transmembrane</keyword>
<dbReference type="PaxDb" id="2903-EOD34662"/>
<evidence type="ECO:0000259" key="7">
    <source>
        <dbReference type="PROSITE" id="PS50258"/>
    </source>
</evidence>
<protein>
    <recommendedName>
        <fullName evidence="11">LNR domain-containing protein</fullName>
    </recommendedName>
</protein>
<feature type="region of interest" description="Disordered" evidence="5">
    <location>
        <begin position="443"/>
        <end position="465"/>
    </location>
</feature>
<sequence>MLTLSCVAASALAPSTRCIFKSEAHSATFDLSPLATEHEIKFDSGLGNLLADFPGFVSGPQQSLVLSVCGPDAPGGREFSTCHGEHAPGILVERTPPRSPGPFGDPILAAFLGGGAGARPAEPARTACAVLGRPPAKPEVVLLDADRPERGLQLIFGKGDECRPGQRYSLLLMLECNLAEHGLGSQIPARVQTRHHCEWVVSISTAAACPVNVGALCAPNCPRNWLGDGDCLLALLLDPLPLVGECDPGCDSEACGHDGGDCDARSRTNAAAAQCAPGCVESWRGDKECDEECNTARCGFDGDDCTGDCAPACAAAWLGDGACDDDSTRGCNVTACGFDRGDCVAAWKHDGASRGSEEGDGRVGKSLAAPQTVVMEARVGGVHFSAQVDNQTVMSAFGAGFLLLLCTCAALWGVICWVAVEQRRRYESYEVVGGVRAGETLPLQPASPRAASSSRPASPIRFWKE</sequence>
<keyword evidence="6" id="KW-0472">Membrane</keyword>
<dbReference type="HOGENOM" id="CLU_047080_0_0_1"/>
<keyword evidence="10" id="KW-1185">Reference proteome</keyword>
<reference evidence="10" key="1">
    <citation type="journal article" date="2013" name="Nature">
        <title>Pan genome of the phytoplankton Emiliania underpins its global distribution.</title>
        <authorList>
            <person name="Read B.A."/>
            <person name="Kegel J."/>
            <person name="Klute M.J."/>
            <person name="Kuo A."/>
            <person name="Lefebvre S.C."/>
            <person name="Maumus F."/>
            <person name="Mayer C."/>
            <person name="Miller J."/>
            <person name="Monier A."/>
            <person name="Salamov A."/>
            <person name="Young J."/>
            <person name="Aguilar M."/>
            <person name="Claverie J.M."/>
            <person name="Frickenhaus S."/>
            <person name="Gonzalez K."/>
            <person name="Herman E.K."/>
            <person name="Lin Y.C."/>
            <person name="Napier J."/>
            <person name="Ogata H."/>
            <person name="Sarno A.F."/>
            <person name="Shmutz J."/>
            <person name="Schroeder D."/>
            <person name="de Vargas C."/>
            <person name="Verret F."/>
            <person name="von Dassow P."/>
            <person name="Valentin K."/>
            <person name="Van de Peer Y."/>
            <person name="Wheeler G."/>
            <person name="Dacks J.B."/>
            <person name="Delwiche C.F."/>
            <person name="Dyhrman S.T."/>
            <person name="Glockner G."/>
            <person name="John U."/>
            <person name="Richards T."/>
            <person name="Worden A.Z."/>
            <person name="Zhang X."/>
            <person name="Grigoriev I.V."/>
            <person name="Allen A.E."/>
            <person name="Bidle K."/>
            <person name="Borodovsky M."/>
            <person name="Bowler C."/>
            <person name="Brownlee C."/>
            <person name="Cock J.M."/>
            <person name="Elias M."/>
            <person name="Gladyshev V.N."/>
            <person name="Groth M."/>
            <person name="Guda C."/>
            <person name="Hadaegh A."/>
            <person name="Iglesias-Rodriguez M.D."/>
            <person name="Jenkins J."/>
            <person name="Jones B.M."/>
            <person name="Lawson T."/>
            <person name="Leese F."/>
            <person name="Lindquist E."/>
            <person name="Lobanov A."/>
            <person name="Lomsadze A."/>
            <person name="Malik S.B."/>
            <person name="Marsh M.E."/>
            <person name="Mackinder L."/>
            <person name="Mock T."/>
            <person name="Mueller-Roeber B."/>
            <person name="Pagarete A."/>
            <person name="Parker M."/>
            <person name="Probert I."/>
            <person name="Quesneville H."/>
            <person name="Raines C."/>
            <person name="Rensing S.A."/>
            <person name="Riano-Pachon D.M."/>
            <person name="Richier S."/>
            <person name="Rokitta S."/>
            <person name="Shiraiwa Y."/>
            <person name="Soanes D.M."/>
            <person name="van der Giezen M."/>
            <person name="Wahlund T.M."/>
            <person name="Williams B."/>
            <person name="Wilson W."/>
            <person name="Wolfe G."/>
            <person name="Wurch L.L."/>
        </authorList>
    </citation>
    <scope>NUCLEOTIDE SEQUENCE</scope>
</reference>
<evidence type="ECO:0000259" key="8">
    <source>
        <dbReference type="PROSITE" id="PS51914"/>
    </source>
</evidence>
<dbReference type="InterPro" id="IPR044865">
    <property type="entry name" value="MRH_dom"/>
</dbReference>
<dbReference type="SMART" id="SM00004">
    <property type="entry name" value="NL"/>
    <property type="match status" value="2"/>
</dbReference>
<feature type="compositionally biased region" description="Low complexity" evidence="5">
    <location>
        <begin position="446"/>
        <end position="459"/>
    </location>
</feature>
<organism evidence="9 10">
    <name type="scientific">Emiliania huxleyi (strain CCMP1516)</name>
    <dbReference type="NCBI Taxonomy" id="280463"/>
    <lineage>
        <taxon>Eukaryota</taxon>
        <taxon>Haptista</taxon>
        <taxon>Haptophyta</taxon>
        <taxon>Prymnesiophyceae</taxon>
        <taxon>Isochrysidales</taxon>
        <taxon>Noelaerhabdaceae</taxon>
        <taxon>Emiliania</taxon>
    </lineage>
</organism>
<dbReference type="PROSITE" id="PS51914">
    <property type="entry name" value="MRH"/>
    <property type="match status" value="1"/>
</dbReference>
<dbReference type="PROSITE" id="PS50258">
    <property type="entry name" value="LNR"/>
    <property type="match status" value="1"/>
</dbReference>
<dbReference type="PRINTS" id="PR01452">
    <property type="entry name" value="LNOTCHREPEAT"/>
</dbReference>
<keyword evidence="4" id="KW-0325">Glycoprotein</keyword>
<dbReference type="AlphaFoldDB" id="A0A0D3KFX7"/>
<proteinExistence type="predicted"/>
<dbReference type="Pfam" id="PF00066">
    <property type="entry name" value="Notch"/>
    <property type="match status" value="1"/>
</dbReference>
<dbReference type="SUPFAM" id="SSF50911">
    <property type="entry name" value="Mannose 6-phosphate receptor domain"/>
    <property type="match status" value="1"/>
</dbReference>
<keyword evidence="1" id="KW-0732">Signal</keyword>
<evidence type="ECO:0000256" key="1">
    <source>
        <dbReference type="ARBA" id="ARBA00022729"/>
    </source>
</evidence>
<evidence type="ECO:0000313" key="10">
    <source>
        <dbReference type="Proteomes" id="UP000013827"/>
    </source>
</evidence>
<evidence type="ECO:0008006" key="11">
    <source>
        <dbReference type="Google" id="ProtNLM"/>
    </source>
</evidence>
<dbReference type="KEGG" id="ehx:EMIHUDRAFT_228440"/>
<keyword evidence="3" id="KW-1015">Disulfide bond</keyword>
<name>A0A0D3KFX7_EMIH1</name>
<dbReference type="RefSeq" id="XP_005787091.1">
    <property type="nucleotide sequence ID" value="XM_005787034.1"/>
</dbReference>
<dbReference type="Gene3D" id="2.70.130.10">
    <property type="entry name" value="Mannose-6-phosphate receptor binding domain"/>
    <property type="match status" value="1"/>
</dbReference>
<feature type="transmembrane region" description="Helical" evidence="6">
    <location>
        <begin position="396"/>
        <end position="420"/>
    </location>
</feature>
<feature type="domain" description="LNR" evidence="7">
    <location>
        <begin position="275"/>
        <end position="313"/>
    </location>
</feature>
<keyword evidence="2" id="KW-0677">Repeat</keyword>
<accession>A0A0D3KFX7</accession>
<evidence type="ECO:0000256" key="2">
    <source>
        <dbReference type="ARBA" id="ARBA00022737"/>
    </source>
</evidence>
<keyword evidence="6" id="KW-1133">Transmembrane helix</keyword>